<dbReference type="Proteomes" id="UP000239687">
    <property type="component" value="Unassembled WGS sequence"/>
</dbReference>
<comment type="caution">
    <text evidence="1">The sequence shown here is derived from an EMBL/GenBank/DDBJ whole genome shotgun (WGS) entry which is preliminary data.</text>
</comment>
<evidence type="ECO:0000313" key="1">
    <source>
        <dbReference type="EMBL" id="PQP00045.1"/>
    </source>
</evidence>
<sequence>MFGGEGFLTHISVVCMPIPVNQMQNLWERACSRKRFNIQRKCRLSVRLREQARSHMDCAFSKT</sequence>
<dbReference type="EMBL" id="PUIN01000015">
    <property type="protein sequence ID" value="PQP00045.1"/>
    <property type="molecule type" value="Genomic_DNA"/>
</dbReference>
<gene>
    <name evidence="1" type="ORF">C5612_24170</name>
</gene>
<name>A0A2S8HC81_9PSED</name>
<evidence type="ECO:0000313" key="2">
    <source>
        <dbReference type="Proteomes" id="UP000239687"/>
    </source>
</evidence>
<reference evidence="1 2" key="1">
    <citation type="submission" date="2018-02" db="EMBL/GenBank/DDBJ databases">
        <title>Draft genome sequencing of Pseudomonas frederiksbergensis 11-D3.</title>
        <authorList>
            <person name="Zheng B.-X."/>
        </authorList>
    </citation>
    <scope>NUCLEOTIDE SEQUENCE [LARGE SCALE GENOMIC DNA]</scope>
    <source>
        <strain evidence="1 2">11-D3</strain>
    </source>
</reference>
<protein>
    <submittedName>
        <fullName evidence="1">Uncharacterized protein</fullName>
    </submittedName>
</protein>
<dbReference type="AlphaFoldDB" id="A0A2S8HC81"/>
<organism evidence="1 2">
    <name type="scientific">Pseudomonas frederiksbergensis</name>
    <dbReference type="NCBI Taxonomy" id="104087"/>
    <lineage>
        <taxon>Bacteria</taxon>
        <taxon>Pseudomonadati</taxon>
        <taxon>Pseudomonadota</taxon>
        <taxon>Gammaproteobacteria</taxon>
        <taxon>Pseudomonadales</taxon>
        <taxon>Pseudomonadaceae</taxon>
        <taxon>Pseudomonas</taxon>
    </lineage>
</organism>
<accession>A0A2S8HC81</accession>
<proteinExistence type="predicted"/>